<organism evidence="2 3">
    <name type="scientific">Mycolicibacterium aromaticivorans JS19b1 = JCM 16368</name>
    <dbReference type="NCBI Taxonomy" id="1440774"/>
    <lineage>
        <taxon>Bacteria</taxon>
        <taxon>Bacillati</taxon>
        <taxon>Actinomycetota</taxon>
        <taxon>Actinomycetes</taxon>
        <taxon>Mycobacteriales</taxon>
        <taxon>Mycobacteriaceae</taxon>
        <taxon>Mycolicibacterium</taxon>
    </lineage>
</organism>
<accession>A0A064CTL8</accession>
<dbReference type="Proteomes" id="UP000022835">
    <property type="component" value="Unassembled WGS sequence"/>
</dbReference>
<comment type="caution">
    <text evidence="2">The sequence shown here is derived from an EMBL/GenBank/DDBJ whole genome shotgun (WGS) entry which is preliminary data.</text>
</comment>
<name>A0A064CTL8_9MYCO</name>
<protein>
    <submittedName>
        <fullName evidence="2">Uncharacterized protein</fullName>
    </submittedName>
</protein>
<evidence type="ECO:0000256" key="1">
    <source>
        <dbReference type="SAM" id="MobiDB-lite"/>
    </source>
</evidence>
<dbReference type="EMBL" id="JALN02000001">
    <property type="protein sequence ID" value="KDF02064.1"/>
    <property type="molecule type" value="Genomic_DNA"/>
</dbReference>
<evidence type="ECO:0000313" key="2">
    <source>
        <dbReference type="EMBL" id="KDF02064.1"/>
    </source>
</evidence>
<keyword evidence="3" id="KW-1185">Reference proteome</keyword>
<proteinExistence type="predicted"/>
<gene>
    <name evidence="2" type="ORF">Y900_024820</name>
</gene>
<evidence type="ECO:0000313" key="3">
    <source>
        <dbReference type="Proteomes" id="UP000022835"/>
    </source>
</evidence>
<feature type="region of interest" description="Disordered" evidence="1">
    <location>
        <begin position="1"/>
        <end position="24"/>
    </location>
</feature>
<dbReference type="STRING" id="1440774.Y900_024820"/>
<reference evidence="2" key="1">
    <citation type="submission" date="2014-05" db="EMBL/GenBank/DDBJ databases">
        <title>Genome sequence of Mycobacterium aromaticivorans strain JS19b1T (= DSM 45407T).</title>
        <authorList>
            <person name="Kwak Y."/>
            <person name="Park G.-S."/>
            <person name="Li Q.X."/>
            <person name="Lee S.-E."/>
            <person name="Shin J.-H."/>
        </authorList>
    </citation>
    <scope>NUCLEOTIDE SEQUENCE [LARGE SCALE GENOMIC DNA]</scope>
    <source>
        <strain evidence="2">JS19b1</strain>
    </source>
</reference>
<sequence length="111" mass="11932">MGAEGGAPQKADGQTDQSGCAEGDHAVPPITIFVALAGRAGRGSRGRLRLGRIGAVQRCVAPRFAVFWLGVVVHHELTFGLDSLMRPRVGTRDEVSLKTTGRSAHLHFRFR</sequence>
<dbReference type="AlphaFoldDB" id="A0A064CTL8"/>